<keyword evidence="10 16" id="KW-0798">TonB box</keyword>
<feature type="signal peptide" evidence="17">
    <location>
        <begin position="1"/>
        <end position="45"/>
    </location>
</feature>
<evidence type="ECO:0000256" key="4">
    <source>
        <dbReference type="ARBA" id="ARBA00022452"/>
    </source>
</evidence>
<comment type="similarity">
    <text evidence="2 14 16">Belongs to the TonB-dependent receptor family.</text>
</comment>
<evidence type="ECO:0000256" key="3">
    <source>
        <dbReference type="ARBA" id="ARBA00022448"/>
    </source>
</evidence>
<keyword evidence="13 14" id="KW-0998">Cell outer membrane</keyword>
<dbReference type="InterPro" id="IPR010105">
    <property type="entry name" value="TonB_sidphr_rcpt"/>
</dbReference>
<dbReference type="EMBL" id="JBHLWP010000012">
    <property type="protein sequence ID" value="MFC0252845.1"/>
    <property type="molecule type" value="Genomic_DNA"/>
</dbReference>
<keyword evidence="4 14" id="KW-1134">Transmembrane beta strand</keyword>
<feature type="short sequence motif" description="TonB C-terminal box" evidence="15">
    <location>
        <begin position="727"/>
        <end position="744"/>
    </location>
</feature>
<evidence type="ECO:0000256" key="11">
    <source>
        <dbReference type="ARBA" id="ARBA00023136"/>
    </source>
</evidence>
<evidence type="ECO:0000256" key="10">
    <source>
        <dbReference type="ARBA" id="ARBA00023077"/>
    </source>
</evidence>
<comment type="subcellular location">
    <subcellularLocation>
        <location evidence="1 14">Cell outer membrane</location>
        <topology evidence="1 14">Multi-pass membrane protein</topology>
    </subcellularLocation>
</comment>
<evidence type="ECO:0000313" key="20">
    <source>
        <dbReference type="EMBL" id="MFC0252845.1"/>
    </source>
</evidence>
<keyword evidence="8" id="KW-0408">Iron</keyword>
<keyword evidence="21" id="KW-1185">Reference proteome</keyword>
<dbReference type="InterPro" id="IPR039426">
    <property type="entry name" value="TonB-dep_rcpt-like"/>
</dbReference>
<dbReference type="Pfam" id="PF00593">
    <property type="entry name" value="TonB_dep_Rec_b-barrel"/>
    <property type="match status" value="1"/>
</dbReference>
<dbReference type="PANTHER" id="PTHR32552:SF82">
    <property type="entry name" value="FCUA PROTEIN"/>
    <property type="match status" value="1"/>
</dbReference>
<dbReference type="PANTHER" id="PTHR32552">
    <property type="entry name" value="FERRICHROME IRON RECEPTOR-RELATED"/>
    <property type="match status" value="1"/>
</dbReference>
<keyword evidence="9" id="KW-0406">Ion transport</keyword>
<dbReference type="Pfam" id="PF07715">
    <property type="entry name" value="Plug"/>
    <property type="match status" value="1"/>
</dbReference>
<gene>
    <name evidence="20" type="ORF">ACFFJK_13180</name>
</gene>
<keyword evidence="5" id="KW-0410">Iron transport</keyword>
<evidence type="ECO:0000256" key="2">
    <source>
        <dbReference type="ARBA" id="ARBA00009810"/>
    </source>
</evidence>
<feature type="domain" description="TonB-dependent receptor-like beta-barrel" evidence="18">
    <location>
        <begin position="291"/>
        <end position="710"/>
    </location>
</feature>
<dbReference type="Proteomes" id="UP001589773">
    <property type="component" value="Unassembled WGS sequence"/>
</dbReference>
<dbReference type="Gene3D" id="2.170.130.10">
    <property type="entry name" value="TonB-dependent receptor, plug domain"/>
    <property type="match status" value="1"/>
</dbReference>
<keyword evidence="7 17" id="KW-0732">Signal</keyword>
<protein>
    <submittedName>
        <fullName evidence="20">TonB-dependent receptor</fullName>
    </submittedName>
</protein>
<dbReference type="PROSITE" id="PS52016">
    <property type="entry name" value="TONB_DEPENDENT_REC_3"/>
    <property type="match status" value="1"/>
</dbReference>
<feature type="chain" id="PRO_5046123035" evidence="17">
    <location>
        <begin position="46"/>
        <end position="744"/>
    </location>
</feature>
<evidence type="ECO:0000256" key="12">
    <source>
        <dbReference type="ARBA" id="ARBA00023170"/>
    </source>
</evidence>
<dbReference type="CDD" id="cd01347">
    <property type="entry name" value="ligand_gated_channel"/>
    <property type="match status" value="1"/>
</dbReference>
<name>A0ABV6FIG7_9BURK</name>
<organism evidence="20 21">
    <name type="scientific">Massilia consociata</name>
    <dbReference type="NCBI Taxonomy" id="760117"/>
    <lineage>
        <taxon>Bacteria</taxon>
        <taxon>Pseudomonadati</taxon>
        <taxon>Pseudomonadota</taxon>
        <taxon>Betaproteobacteria</taxon>
        <taxon>Burkholderiales</taxon>
        <taxon>Oxalobacteraceae</taxon>
        <taxon>Telluria group</taxon>
        <taxon>Massilia</taxon>
    </lineage>
</organism>
<evidence type="ECO:0000259" key="19">
    <source>
        <dbReference type="Pfam" id="PF07715"/>
    </source>
</evidence>
<evidence type="ECO:0000256" key="6">
    <source>
        <dbReference type="ARBA" id="ARBA00022692"/>
    </source>
</evidence>
<evidence type="ECO:0000256" key="1">
    <source>
        <dbReference type="ARBA" id="ARBA00004571"/>
    </source>
</evidence>
<dbReference type="InterPro" id="IPR010917">
    <property type="entry name" value="TonB_rcpt_CS"/>
</dbReference>
<sequence>MKSSATAPSVRASARASSRTSALASRLALSPIAIAASLLAGAAHAQESANVEPVATVVVSASADASAQGLPSAYAGGQVARGGRMGLLGNVDIMDTPFNTMNYTQALIQDQQARSVADVVQNDPSVRVARGFGNYQELYVIRGFAVNSDDLAYNGLYGMLPRQFVASELLERVEVLRGANSFVNGAAPGGGGIGGAINLLPKRAPNAPLTQVTAGVESGGQGYLATDIARRFGPESRLGVRVNAVRRDGDTAVDRESRELSLYSVGVDYRGRGYRVSADVGHQDHQLRGARPSVTMGAGLPVIQAPDSSSNYAQPWTFSGERDTFGTLRGELDLPGGAVAWAAVGVREGDESNVISSPTVTAVDGSATMTRFDNVRTDKVRTGEAGVRGELRTGPVSHKLSASVSGFHSQSKNAYGMSDFAGFASNIYRPVDVAAPSSGFFTGGNMADPLLTHKAILSSVAVADTLGFMDDRLLVTVGARHQKIKDYGYDYTTGAPNARYEESEVTPVAGIVYKPVKGVSVYANYSEALQQGPVASGIDIVNQGEVFAPYVSRQKEVGVKVDSGKLGFTAALFTTSQPSGFVVERRFGVFGEQRNRGLELTAFGMPAPGLRVLGGLTLLEAEQRRNAGGVNEGKDAIGVPGTQLNLGAEWDVPGVQGLSLNARALHTAKQYADAANTQRLPSWSRLDIGANYTARFMDRDVTLRARIDNVTDRNYWASAGGYPGFGYLVQGAPRTVAVSATVDF</sequence>
<keyword evidence="12 20" id="KW-0675">Receptor</keyword>
<dbReference type="InterPro" id="IPR037066">
    <property type="entry name" value="Plug_dom_sf"/>
</dbReference>
<evidence type="ECO:0000256" key="13">
    <source>
        <dbReference type="ARBA" id="ARBA00023237"/>
    </source>
</evidence>
<reference evidence="20 21" key="1">
    <citation type="submission" date="2024-09" db="EMBL/GenBank/DDBJ databases">
        <authorList>
            <person name="Sun Q."/>
            <person name="Mori K."/>
        </authorList>
    </citation>
    <scope>NUCLEOTIDE SEQUENCE [LARGE SCALE GENOMIC DNA]</scope>
    <source>
        <strain evidence="20 21">CCM 7792</strain>
    </source>
</reference>
<keyword evidence="6 14" id="KW-0812">Transmembrane</keyword>
<keyword evidence="3 14" id="KW-0813">Transport</keyword>
<evidence type="ECO:0000256" key="9">
    <source>
        <dbReference type="ARBA" id="ARBA00023065"/>
    </source>
</evidence>
<evidence type="ECO:0000256" key="14">
    <source>
        <dbReference type="PROSITE-ProRule" id="PRU01360"/>
    </source>
</evidence>
<evidence type="ECO:0000256" key="17">
    <source>
        <dbReference type="SAM" id="SignalP"/>
    </source>
</evidence>
<dbReference type="PROSITE" id="PS01156">
    <property type="entry name" value="TONB_DEPENDENT_REC_2"/>
    <property type="match status" value="1"/>
</dbReference>
<dbReference type="InterPro" id="IPR012910">
    <property type="entry name" value="Plug_dom"/>
</dbReference>
<evidence type="ECO:0000259" key="18">
    <source>
        <dbReference type="Pfam" id="PF00593"/>
    </source>
</evidence>
<dbReference type="RefSeq" id="WP_379679711.1">
    <property type="nucleotide sequence ID" value="NZ_JBHLWP010000012.1"/>
</dbReference>
<comment type="caution">
    <text evidence="20">The sequence shown here is derived from an EMBL/GenBank/DDBJ whole genome shotgun (WGS) entry which is preliminary data.</text>
</comment>
<dbReference type="NCBIfam" id="TIGR01783">
    <property type="entry name" value="TonB-siderophor"/>
    <property type="match status" value="1"/>
</dbReference>
<accession>A0ABV6FIG7</accession>
<evidence type="ECO:0000256" key="16">
    <source>
        <dbReference type="RuleBase" id="RU003357"/>
    </source>
</evidence>
<proteinExistence type="inferred from homology"/>
<dbReference type="InterPro" id="IPR036942">
    <property type="entry name" value="Beta-barrel_TonB_sf"/>
</dbReference>
<dbReference type="SUPFAM" id="SSF56935">
    <property type="entry name" value="Porins"/>
    <property type="match status" value="1"/>
</dbReference>
<evidence type="ECO:0000256" key="7">
    <source>
        <dbReference type="ARBA" id="ARBA00022729"/>
    </source>
</evidence>
<evidence type="ECO:0000256" key="8">
    <source>
        <dbReference type="ARBA" id="ARBA00023004"/>
    </source>
</evidence>
<keyword evidence="11 14" id="KW-0472">Membrane</keyword>
<dbReference type="Gene3D" id="2.40.170.20">
    <property type="entry name" value="TonB-dependent receptor, beta-barrel domain"/>
    <property type="match status" value="1"/>
</dbReference>
<evidence type="ECO:0000256" key="5">
    <source>
        <dbReference type="ARBA" id="ARBA00022496"/>
    </source>
</evidence>
<feature type="domain" description="TonB-dependent receptor plug" evidence="19">
    <location>
        <begin position="93"/>
        <end position="191"/>
    </location>
</feature>
<evidence type="ECO:0000256" key="15">
    <source>
        <dbReference type="PROSITE-ProRule" id="PRU10144"/>
    </source>
</evidence>
<evidence type="ECO:0000313" key="21">
    <source>
        <dbReference type="Proteomes" id="UP001589773"/>
    </source>
</evidence>
<dbReference type="InterPro" id="IPR000531">
    <property type="entry name" value="Beta-barrel_TonB"/>
</dbReference>